<dbReference type="GO" id="GO:0005634">
    <property type="term" value="C:nucleus"/>
    <property type="evidence" value="ECO:0007669"/>
    <property type="project" value="UniProtKB-SubCell"/>
</dbReference>
<gene>
    <name evidence="13" type="ORF">ACMD2_06000</name>
</gene>
<evidence type="ECO:0000256" key="5">
    <source>
        <dbReference type="ARBA" id="ARBA00023125"/>
    </source>
</evidence>
<dbReference type="InterPro" id="IPR053793">
    <property type="entry name" value="PB1-like"/>
</dbReference>
<dbReference type="FunFam" id="2.40.330.10:FF:000001">
    <property type="entry name" value="Auxin response factor"/>
    <property type="match status" value="1"/>
</dbReference>
<feature type="region of interest" description="Disordered" evidence="10">
    <location>
        <begin position="1"/>
        <end position="43"/>
    </location>
</feature>
<keyword evidence="5 9" id="KW-0238">DNA-binding</keyword>
<keyword evidence="6 9" id="KW-0804">Transcription</keyword>
<dbReference type="SUPFAM" id="SSF54277">
    <property type="entry name" value="CAD &amp; PB1 domains"/>
    <property type="match status" value="1"/>
</dbReference>
<evidence type="ECO:0000256" key="4">
    <source>
        <dbReference type="ARBA" id="ARBA00023015"/>
    </source>
</evidence>
<dbReference type="Pfam" id="PF02362">
    <property type="entry name" value="B3"/>
    <property type="match status" value="1"/>
</dbReference>
<evidence type="ECO:0000259" key="11">
    <source>
        <dbReference type="PROSITE" id="PS50863"/>
    </source>
</evidence>
<evidence type="ECO:0000256" key="1">
    <source>
        <dbReference type="ARBA" id="ARBA00003182"/>
    </source>
</evidence>
<dbReference type="STRING" id="4615.A0A199VY38"/>
<evidence type="ECO:0000256" key="6">
    <source>
        <dbReference type="ARBA" id="ARBA00023163"/>
    </source>
</evidence>
<dbReference type="PROSITE" id="PS51745">
    <property type="entry name" value="PB1"/>
    <property type="match status" value="1"/>
</dbReference>
<dbReference type="GO" id="GO:0009734">
    <property type="term" value="P:auxin-activated signaling pathway"/>
    <property type="evidence" value="ECO:0007669"/>
    <property type="project" value="UniProtKB-KW"/>
</dbReference>
<dbReference type="GO" id="GO:0003677">
    <property type="term" value="F:DNA binding"/>
    <property type="evidence" value="ECO:0007669"/>
    <property type="project" value="UniProtKB-KW"/>
</dbReference>
<feature type="compositionally biased region" description="Polar residues" evidence="10">
    <location>
        <begin position="681"/>
        <end position="701"/>
    </location>
</feature>
<dbReference type="Pfam" id="PF02309">
    <property type="entry name" value="AUX_IAA"/>
    <property type="match status" value="1"/>
</dbReference>
<dbReference type="Pfam" id="PF06507">
    <property type="entry name" value="ARF_AD"/>
    <property type="match status" value="1"/>
</dbReference>
<dbReference type="AlphaFoldDB" id="A0A199VY38"/>
<feature type="compositionally biased region" description="Basic residues" evidence="10">
    <location>
        <begin position="17"/>
        <end position="31"/>
    </location>
</feature>
<feature type="region of interest" description="Disordered" evidence="10">
    <location>
        <begin position="602"/>
        <end position="656"/>
    </location>
</feature>
<evidence type="ECO:0000256" key="8">
    <source>
        <dbReference type="ARBA" id="ARBA00023294"/>
    </source>
</evidence>
<feature type="compositionally biased region" description="Basic and acidic residues" evidence="10">
    <location>
        <begin position="103"/>
        <end position="112"/>
    </location>
</feature>
<feature type="region of interest" description="Disordered" evidence="10">
    <location>
        <begin position="681"/>
        <end position="708"/>
    </location>
</feature>
<dbReference type="Proteomes" id="UP000092600">
    <property type="component" value="Unassembled WGS sequence"/>
</dbReference>
<dbReference type="FunFam" id="2.30.30.1040:FF:000001">
    <property type="entry name" value="Auxin response factor"/>
    <property type="match status" value="1"/>
</dbReference>
<dbReference type="InterPro" id="IPR003340">
    <property type="entry name" value="B3_DNA-bd"/>
</dbReference>
<name>A0A199VY38_ANACO</name>
<comment type="subcellular location">
    <subcellularLocation>
        <location evidence="2 9">Nucleus</location>
    </subcellularLocation>
</comment>
<feature type="compositionally biased region" description="Low complexity" evidence="10">
    <location>
        <begin position="32"/>
        <end position="43"/>
    </location>
</feature>
<evidence type="ECO:0000256" key="3">
    <source>
        <dbReference type="ARBA" id="ARBA00007853"/>
    </source>
</evidence>
<dbReference type="InterPro" id="IPR033389">
    <property type="entry name" value="AUX/IAA_dom"/>
</dbReference>
<protein>
    <recommendedName>
        <fullName evidence="9">Auxin response factor</fullName>
    </recommendedName>
</protein>
<dbReference type="PROSITE" id="PS50863">
    <property type="entry name" value="B3"/>
    <property type="match status" value="1"/>
</dbReference>
<evidence type="ECO:0000313" key="14">
    <source>
        <dbReference type="Proteomes" id="UP000092600"/>
    </source>
</evidence>
<comment type="function">
    <text evidence="1 9">Auxin response factors (ARFs) are transcriptional factors that bind specifically to the DNA sequence 5'-TGTCTC-3' found in the auxin-responsive promoter elements (AuxREs).</text>
</comment>
<proteinExistence type="inferred from homology"/>
<reference evidence="13 14" key="1">
    <citation type="journal article" date="2016" name="DNA Res.">
        <title>The draft genome of MD-2 pineapple using hybrid error correction of long reads.</title>
        <authorList>
            <person name="Redwan R.M."/>
            <person name="Saidin A."/>
            <person name="Kumar S.V."/>
        </authorList>
    </citation>
    <scope>NUCLEOTIDE SEQUENCE [LARGE SCALE GENOMIC DNA]</scope>
    <source>
        <strain evidence="14">cv. MD2</strain>
        <tissue evidence="13">Leaf</tissue>
    </source>
</reference>
<feature type="compositionally biased region" description="Low complexity" evidence="10">
    <location>
        <begin position="119"/>
        <end position="131"/>
    </location>
</feature>
<sequence>MSLRSRRRREEREGGERRRRGRGRGRRRRKISSNPSSSETPTTLAAFSILRRLIRPPESIQRSLISSIASSSPGSSLRCVGCVHCWESLKDLGVRLIKAKGIGKGEGEREEVGGGGKLRNGSNEGSGSEWSCSERSGRVFAKAGERKNMNSELWHACAGPLVSMPPVGSLVVYFPQGHSEQVVAASMHKEMDSTPSYPSLPSKLICMLHDVTLHADSETDEVYAQMTLQPVNKYDREAMLASEMGLKQNKQPTEFFCKTLTASDTSTHGGFSVPRRAAEKIFPPLDFTMQPPAQELVAKDLHDVSWTFRHIYRGQPKRHLLTTGWSVFVSTKRLLAGDSVLFIRDEKSQLLLGIRRANRQQPALSSSVLSSDSMHIGILAAAAHAAANNSPFTIFYNPRASPSEFVIPLAKYNKALYTQVSLGMRFRMLFETEDSGVRRYMGTITGISDLDPVRWKNSQWRNLQITQVGWDESTATERRTRVSIWEIEPVATPFYICSPPFFRPKFPHQPGIQDDGAEVENAFRRVMPWLADDFGLKDPNPIFPGLSLVQWMAMQQNSQLVPSATQTPYLPSVTASALPNPLPTDDPTKMLNFNTSSLALPNLQFGPKLNPQTESQQQTQPLQQTSLPLQAPPVQHSSSQLNQQEKQQKQEQIQPIQSPQKQLLKPLGGQISPQAQLLNQMSQPPSSLLPQQGLNPQSTHLQGGFPLPNISSLQPNVIPLQQSPLTQIQNQPNLYENSAPSCSIPPSTNCNISPSNLLSRTQQGPAENSLQEIQSKPGARVKHGMMHGKEKIMQMPNRNSIADQLDASSTTSFCMDGSQHDFSLPPLPMEGDIQVDNRDNLLNGANMNGFMSSNLMSRGVGSGKDIQNLQPGYGNQREVETEVSTADMSAQSFGMGGMSFKSGFSGDAAVAEAGMSNRGLWSNQPQPQRMRTYTKVQKRGSVGRSIDMTRYRGYDELRHDLACMFGIQGQLEDPYRTEWKLVYMDHENDILLVGDDPWEEFVTCVQSIRILSSAEVQQMSLDGELANIPPQAQACSGTDNGNMWYDDTSTGSFHR</sequence>
<comment type="similarity">
    <text evidence="3 9">Belongs to the ARF family.</text>
</comment>
<dbReference type="InterPro" id="IPR010525">
    <property type="entry name" value="ARF_dom"/>
</dbReference>
<keyword evidence="4 9" id="KW-0805">Transcription regulation</keyword>
<dbReference type="FunFam" id="3.10.20.90:FF:000047">
    <property type="entry name" value="Auxin response factor"/>
    <property type="match status" value="1"/>
</dbReference>
<dbReference type="Gene3D" id="2.40.330.10">
    <property type="entry name" value="DNA-binding pseudobarrel domain"/>
    <property type="match status" value="1"/>
</dbReference>
<dbReference type="SMART" id="SM01019">
    <property type="entry name" value="B3"/>
    <property type="match status" value="1"/>
</dbReference>
<evidence type="ECO:0000259" key="12">
    <source>
        <dbReference type="PROSITE" id="PS51745"/>
    </source>
</evidence>
<dbReference type="GO" id="GO:0006355">
    <property type="term" value="P:regulation of DNA-templated transcription"/>
    <property type="evidence" value="ECO:0007669"/>
    <property type="project" value="InterPro"/>
</dbReference>
<accession>A0A199VY38</accession>
<evidence type="ECO:0000256" key="9">
    <source>
        <dbReference type="RuleBase" id="RU004561"/>
    </source>
</evidence>
<feature type="compositionally biased region" description="Low complexity" evidence="10">
    <location>
        <begin position="611"/>
        <end position="629"/>
    </location>
</feature>
<organism evidence="13 14">
    <name type="scientific">Ananas comosus</name>
    <name type="common">Pineapple</name>
    <name type="synonym">Ananas ananas</name>
    <dbReference type="NCBI Taxonomy" id="4615"/>
    <lineage>
        <taxon>Eukaryota</taxon>
        <taxon>Viridiplantae</taxon>
        <taxon>Streptophyta</taxon>
        <taxon>Embryophyta</taxon>
        <taxon>Tracheophyta</taxon>
        <taxon>Spermatophyta</taxon>
        <taxon>Magnoliopsida</taxon>
        <taxon>Liliopsida</taxon>
        <taxon>Poales</taxon>
        <taxon>Bromeliaceae</taxon>
        <taxon>Bromelioideae</taxon>
        <taxon>Ananas</taxon>
    </lineage>
</organism>
<evidence type="ECO:0000256" key="10">
    <source>
        <dbReference type="SAM" id="MobiDB-lite"/>
    </source>
</evidence>
<evidence type="ECO:0000313" key="13">
    <source>
        <dbReference type="EMBL" id="OAY81871.1"/>
    </source>
</evidence>
<keyword evidence="8 9" id="KW-0927">Auxin signaling pathway</keyword>
<comment type="caution">
    <text evidence="13">The sequence shown here is derived from an EMBL/GenBank/DDBJ whole genome shotgun (WGS) entry which is preliminary data.</text>
</comment>
<evidence type="ECO:0000256" key="7">
    <source>
        <dbReference type="ARBA" id="ARBA00023242"/>
    </source>
</evidence>
<dbReference type="PANTHER" id="PTHR31384:SF21">
    <property type="entry name" value="AUXIN RESPONSE FACTOR 19"/>
    <property type="match status" value="1"/>
</dbReference>
<evidence type="ECO:0000256" key="2">
    <source>
        <dbReference type="ARBA" id="ARBA00004123"/>
    </source>
</evidence>
<feature type="domain" description="PB1" evidence="12">
    <location>
        <begin position="931"/>
        <end position="1015"/>
    </location>
</feature>
<dbReference type="SUPFAM" id="SSF101936">
    <property type="entry name" value="DNA-binding pseudobarrel domain"/>
    <property type="match status" value="1"/>
</dbReference>
<keyword evidence="7 9" id="KW-0539">Nucleus</keyword>
<feature type="compositionally biased region" description="Low complexity" evidence="10">
    <location>
        <begin position="637"/>
        <end position="656"/>
    </location>
</feature>
<dbReference type="CDD" id="cd10017">
    <property type="entry name" value="B3_DNA"/>
    <property type="match status" value="1"/>
</dbReference>
<dbReference type="Gene3D" id="2.30.30.1040">
    <property type="match status" value="1"/>
</dbReference>
<dbReference type="InterPro" id="IPR015300">
    <property type="entry name" value="DNA-bd_pseudobarrel_sf"/>
</dbReference>
<comment type="subunit">
    <text evidence="9">Homodimers and heterodimers.</text>
</comment>
<dbReference type="Gene3D" id="3.10.20.90">
    <property type="entry name" value="Phosphatidylinositol 3-kinase Catalytic Subunit, Chain A, domain 1"/>
    <property type="match status" value="1"/>
</dbReference>
<dbReference type="InterPro" id="IPR044835">
    <property type="entry name" value="ARF_plant"/>
</dbReference>
<feature type="domain" description="TF-B3" evidence="11">
    <location>
        <begin position="256"/>
        <end position="358"/>
    </location>
</feature>
<dbReference type="PANTHER" id="PTHR31384">
    <property type="entry name" value="AUXIN RESPONSE FACTOR 4-RELATED"/>
    <property type="match status" value="1"/>
</dbReference>
<feature type="region of interest" description="Disordered" evidence="10">
    <location>
        <begin position="103"/>
        <end position="131"/>
    </location>
</feature>
<dbReference type="EMBL" id="LSRQ01000577">
    <property type="protein sequence ID" value="OAY81871.1"/>
    <property type="molecule type" value="Genomic_DNA"/>
</dbReference>